<dbReference type="InterPro" id="IPR002110">
    <property type="entry name" value="Ankyrin_rpt"/>
</dbReference>
<feature type="transmembrane region" description="Helical" evidence="1">
    <location>
        <begin position="342"/>
        <end position="360"/>
    </location>
</feature>
<dbReference type="AlphaFoldDB" id="A2DT30"/>
<sequence>MANPDDDLNFIHVEYLNVDSIADVPVPECLVPIYEVENAIWNATSLDEVDTIYMIIENNKVPHDYVARLIDFVSKRRLKNMKIYVNLFSKIFEEKFSSLKINPDLGMVLSDIGIKTSYYGSSKHPDEIYNIFPENTVFRAVAFDDIQFLLSCQSDTEFNINDSAKIHSMDDETLTLLDISCKFGSNECFKFLIMNGASQSPFTSSYAVEGGSLEIIRILAQNGTSFNTLSSICCEYHHNQIFDWLLHNYQCPMFTASESLLWFNMKAFLFLYENGVNLNTKQIINYNYEQVPLTVATMQCNTLMTEFLISHGADVNVVVVRSCNHRIQYCSHNVHFKFIKEFFFGIIQFNFVIYNVQFVYSKNSIFLFIIFIIFLHFTPLTLAIERRYLDLSKLLIENGAEFDTVFHYIQN</sequence>
<dbReference type="Proteomes" id="UP000001542">
    <property type="component" value="Unassembled WGS sequence"/>
</dbReference>
<protein>
    <submittedName>
        <fullName evidence="2">Uncharacterized protein</fullName>
    </submittedName>
</protein>
<evidence type="ECO:0000313" key="3">
    <source>
        <dbReference type="Proteomes" id="UP000001542"/>
    </source>
</evidence>
<dbReference type="Gene3D" id="1.25.40.20">
    <property type="entry name" value="Ankyrin repeat-containing domain"/>
    <property type="match status" value="2"/>
</dbReference>
<dbReference type="OrthoDB" id="1577640at2759"/>
<reference evidence="2" key="1">
    <citation type="submission" date="2006-10" db="EMBL/GenBank/DDBJ databases">
        <authorList>
            <person name="Amadeo P."/>
            <person name="Zhao Q."/>
            <person name="Wortman J."/>
            <person name="Fraser-Liggett C."/>
            <person name="Carlton J."/>
        </authorList>
    </citation>
    <scope>NUCLEOTIDE SEQUENCE</scope>
    <source>
        <strain evidence="2">G3</strain>
    </source>
</reference>
<accession>A2DT30</accession>
<keyword evidence="1" id="KW-0472">Membrane</keyword>
<dbReference type="RefSeq" id="XP_001328660.1">
    <property type="nucleotide sequence ID" value="XM_001328625.1"/>
</dbReference>
<dbReference type="KEGG" id="tva:4774447"/>
<feature type="transmembrane region" description="Helical" evidence="1">
    <location>
        <begin position="366"/>
        <end position="384"/>
    </location>
</feature>
<dbReference type="VEuPathDB" id="TrichDB:TVAGG3_0648830"/>
<dbReference type="PANTHER" id="PTHR24159:SF5">
    <property type="entry name" value="ANK_REP_REGION DOMAIN-CONTAINING PROTEIN"/>
    <property type="match status" value="1"/>
</dbReference>
<dbReference type="InterPro" id="IPR036770">
    <property type="entry name" value="Ankyrin_rpt-contain_sf"/>
</dbReference>
<dbReference type="SMR" id="A2DT30"/>
<evidence type="ECO:0000256" key="1">
    <source>
        <dbReference type="SAM" id="Phobius"/>
    </source>
</evidence>
<dbReference type="SUPFAM" id="SSF48403">
    <property type="entry name" value="Ankyrin repeat"/>
    <property type="match status" value="1"/>
</dbReference>
<name>A2DT30_TRIV3</name>
<dbReference type="InParanoid" id="A2DT30"/>
<keyword evidence="3" id="KW-1185">Reference proteome</keyword>
<keyword evidence="1" id="KW-0812">Transmembrane</keyword>
<reference evidence="2" key="2">
    <citation type="journal article" date="2007" name="Science">
        <title>Draft genome sequence of the sexually transmitted pathogen Trichomonas vaginalis.</title>
        <authorList>
            <person name="Carlton J.M."/>
            <person name="Hirt R.P."/>
            <person name="Silva J.C."/>
            <person name="Delcher A.L."/>
            <person name="Schatz M."/>
            <person name="Zhao Q."/>
            <person name="Wortman J.R."/>
            <person name="Bidwell S.L."/>
            <person name="Alsmark U.C.M."/>
            <person name="Besteiro S."/>
            <person name="Sicheritz-Ponten T."/>
            <person name="Noel C.J."/>
            <person name="Dacks J.B."/>
            <person name="Foster P.G."/>
            <person name="Simillion C."/>
            <person name="Van de Peer Y."/>
            <person name="Miranda-Saavedra D."/>
            <person name="Barton G.J."/>
            <person name="Westrop G.D."/>
            <person name="Mueller S."/>
            <person name="Dessi D."/>
            <person name="Fiori P.L."/>
            <person name="Ren Q."/>
            <person name="Paulsen I."/>
            <person name="Zhang H."/>
            <person name="Bastida-Corcuera F.D."/>
            <person name="Simoes-Barbosa A."/>
            <person name="Brown M.T."/>
            <person name="Hayes R.D."/>
            <person name="Mukherjee M."/>
            <person name="Okumura C.Y."/>
            <person name="Schneider R."/>
            <person name="Smith A.J."/>
            <person name="Vanacova S."/>
            <person name="Villalvazo M."/>
            <person name="Haas B.J."/>
            <person name="Pertea M."/>
            <person name="Feldblyum T.V."/>
            <person name="Utterback T.R."/>
            <person name="Shu C.L."/>
            <person name="Osoegawa K."/>
            <person name="de Jong P.J."/>
            <person name="Hrdy I."/>
            <person name="Horvathova L."/>
            <person name="Zubacova Z."/>
            <person name="Dolezal P."/>
            <person name="Malik S.B."/>
            <person name="Logsdon J.M. Jr."/>
            <person name="Henze K."/>
            <person name="Gupta A."/>
            <person name="Wang C.C."/>
            <person name="Dunne R.L."/>
            <person name="Upcroft J.A."/>
            <person name="Upcroft P."/>
            <person name="White O."/>
            <person name="Salzberg S.L."/>
            <person name="Tang P."/>
            <person name="Chiu C.-H."/>
            <person name="Lee Y.-S."/>
            <person name="Embley T.M."/>
            <person name="Coombs G.H."/>
            <person name="Mottram J.C."/>
            <person name="Tachezy J."/>
            <person name="Fraser-Liggett C.M."/>
            <person name="Johnson P.J."/>
        </authorList>
    </citation>
    <scope>NUCLEOTIDE SEQUENCE [LARGE SCALE GENOMIC DNA]</scope>
    <source>
        <strain evidence="2">G3</strain>
    </source>
</reference>
<proteinExistence type="predicted"/>
<dbReference type="EMBL" id="DS113242">
    <property type="protein sequence ID" value="EAY16437.1"/>
    <property type="molecule type" value="Genomic_DNA"/>
</dbReference>
<evidence type="ECO:0000313" key="2">
    <source>
        <dbReference type="EMBL" id="EAY16437.1"/>
    </source>
</evidence>
<dbReference type="PANTHER" id="PTHR24159">
    <property type="match status" value="1"/>
</dbReference>
<dbReference type="SMART" id="SM00248">
    <property type="entry name" value="ANK"/>
    <property type="match status" value="3"/>
</dbReference>
<keyword evidence="1" id="KW-1133">Transmembrane helix</keyword>
<dbReference type="VEuPathDB" id="TrichDB:TVAG_004680"/>
<gene>
    <name evidence="2" type="ORF">TVAG_004680</name>
</gene>
<organism evidence="2 3">
    <name type="scientific">Trichomonas vaginalis (strain ATCC PRA-98 / G3)</name>
    <dbReference type="NCBI Taxonomy" id="412133"/>
    <lineage>
        <taxon>Eukaryota</taxon>
        <taxon>Metamonada</taxon>
        <taxon>Parabasalia</taxon>
        <taxon>Trichomonadida</taxon>
        <taxon>Trichomonadidae</taxon>
        <taxon>Trichomonas</taxon>
    </lineage>
</organism>